<evidence type="ECO:0000313" key="2">
    <source>
        <dbReference type="EMBL" id="EZA50526.1"/>
    </source>
</evidence>
<feature type="region of interest" description="Disordered" evidence="1">
    <location>
        <begin position="1"/>
        <end position="74"/>
    </location>
</feature>
<feature type="compositionally biased region" description="Basic and acidic residues" evidence="1">
    <location>
        <begin position="20"/>
        <end position="53"/>
    </location>
</feature>
<evidence type="ECO:0000313" key="3">
    <source>
        <dbReference type="EMBL" id="RLU17951.1"/>
    </source>
</evidence>
<name>A0A026W4K4_OOCBI</name>
<evidence type="ECO:0000313" key="4">
    <source>
        <dbReference type="Proteomes" id="UP000053097"/>
    </source>
</evidence>
<proteinExistence type="predicted"/>
<evidence type="ECO:0000256" key="1">
    <source>
        <dbReference type="SAM" id="MobiDB-lite"/>
    </source>
</evidence>
<organism evidence="2 4">
    <name type="scientific">Ooceraea biroi</name>
    <name type="common">Clonal raider ant</name>
    <name type="synonym">Cerapachys biroi</name>
    <dbReference type="NCBI Taxonomy" id="2015173"/>
    <lineage>
        <taxon>Eukaryota</taxon>
        <taxon>Metazoa</taxon>
        <taxon>Ecdysozoa</taxon>
        <taxon>Arthropoda</taxon>
        <taxon>Hexapoda</taxon>
        <taxon>Insecta</taxon>
        <taxon>Pterygota</taxon>
        <taxon>Neoptera</taxon>
        <taxon>Endopterygota</taxon>
        <taxon>Hymenoptera</taxon>
        <taxon>Apocrita</taxon>
        <taxon>Aculeata</taxon>
        <taxon>Formicoidea</taxon>
        <taxon>Formicidae</taxon>
        <taxon>Dorylinae</taxon>
        <taxon>Ooceraea</taxon>
    </lineage>
</organism>
<reference evidence="3" key="3">
    <citation type="submission" date="2018-07" db="EMBL/GenBank/DDBJ databases">
        <authorList>
            <person name="Mckenzie S.K."/>
            <person name="Kronauer D.J.C."/>
        </authorList>
    </citation>
    <scope>NUCLEOTIDE SEQUENCE</scope>
    <source>
        <strain evidence="3">Clonal line C1</strain>
    </source>
</reference>
<reference evidence="2 4" key="1">
    <citation type="journal article" date="2014" name="Curr. Biol.">
        <title>The genome of the clonal raider ant Cerapachys biroi.</title>
        <authorList>
            <person name="Oxley P.R."/>
            <person name="Ji L."/>
            <person name="Fetter-Pruneda I."/>
            <person name="McKenzie S.K."/>
            <person name="Li C."/>
            <person name="Hu H."/>
            <person name="Zhang G."/>
            <person name="Kronauer D.J."/>
        </authorList>
    </citation>
    <scope>NUCLEOTIDE SEQUENCE [LARGE SCALE GENOMIC DNA]</scope>
</reference>
<dbReference type="STRING" id="2015173.A0A026W4K4"/>
<dbReference type="PANTHER" id="PTHR35841">
    <property type="entry name" value="PHOSPHONATES-BINDING PERIPLASMIC PROTEIN"/>
    <property type="match status" value="1"/>
</dbReference>
<reference evidence="3" key="2">
    <citation type="journal article" date="2018" name="Genome Res.">
        <title>The genomic architecture and molecular evolution of ant odorant receptors.</title>
        <authorList>
            <person name="McKenzie S.K."/>
            <person name="Kronauer D.J.C."/>
        </authorList>
    </citation>
    <scope>NUCLEOTIDE SEQUENCE [LARGE SCALE GENOMIC DNA]</scope>
    <source>
        <strain evidence="3">Clonal line C1</strain>
    </source>
</reference>
<dbReference type="PANTHER" id="PTHR35841:SF1">
    <property type="entry name" value="PHOSPHONATES-BINDING PERIPLASMIC PROTEIN"/>
    <property type="match status" value="1"/>
</dbReference>
<dbReference type="AlphaFoldDB" id="A0A026W4K4"/>
<dbReference type="Proteomes" id="UP000053097">
    <property type="component" value="Unassembled WGS sequence"/>
</dbReference>
<keyword evidence="4" id="KW-1185">Reference proteome</keyword>
<dbReference type="OMA" id="THVEDIM"/>
<protein>
    <submittedName>
        <fullName evidence="2">Uncharacterized protein</fullName>
    </submittedName>
</protein>
<dbReference type="OrthoDB" id="5310573at2759"/>
<sequence>MSDKPVPVGSKLTESSEPESSERPKSSVCKSKEQPTKMKEQITSEKTVERTKVATEAARVRGTQQTESPRDNKDFKLETCGETVKVCETQQTISANDKKQIKKPEGQKLEVSGQDLKVDGTQKMEFLKGARHVKDVKSNTANASKKPSVENMTVDEDETTLKIIPIFENTLVFTWNAAVPRIWPPLSMPNLNQRPLVLATHLVPSLPIELFQILAEIFESVTKKPVVLLNESRTDRPVAKDIVDIAILPAVKEWDEGVLLPASFVFEHYHNKNNSPYVYAEIIAAADCAAYIKDIMDLRGYRCAVPDRRNPLSAAGLLFNHLHTKGESPAFFGSILDATSQLAVLQMVAGKQAEVGVLESTVVRCQVSFIPSITSLHTLGSLGPLPPYRIMINRMIADRFVEQLTTYLLNINQQEKWMERLLPFGIVGFAENSENYYDVDNKKSVVTNVPYY</sequence>
<dbReference type="EMBL" id="KK107455">
    <property type="protein sequence ID" value="EZA50526.1"/>
    <property type="molecule type" value="Genomic_DNA"/>
</dbReference>
<dbReference type="Pfam" id="PF12974">
    <property type="entry name" value="Phosphonate-bd"/>
    <property type="match status" value="1"/>
</dbReference>
<accession>A0A026W4K4</accession>
<gene>
    <name evidence="3" type="ORF">DMN91_010191</name>
    <name evidence="2" type="ORF">X777_10719</name>
</gene>
<dbReference type="Proteomes" id="UP000279307">
    <property type="component" value="Chromosome 10"/>
</dbReference>
<dbReference type="EMBL" id="QOIP01000010">
    <property type="protein sequence ID" value="RLU17951.1"/>
    <property type="molecule type" value="Genomic_DNA"/>
</dbReference>